<keyword evidence="4" id="KW-0560">Oxidoreductase</keyword>
<keyword evidence="3" id="KW-0479">Metal-binding</keyword>
<dbReference type="EMBL" id="JBBPBM010000006">
    <property type="protein sequence ID" value="KAK8578938.1"/>
    <property type="molecule type" value="Genomic_DNA"/>
</dbReference>
<dbReference type="InterPro" id="IPR004294">
    <property type="entry name" value="Carotenoid_Oase"/>
</dbReference>
<reference evidence="6 7" key="1">
    <citation type="journal article" date="2024" name="G3 (Bethesda)">
        <title>Genome assembly of Hibiscus sabdariffa L. provides insights into metabolisms of medicinal natural products.</title>
        <authorList>
            <person name="Kim T."/>
        </authorList>
    </citation>
    <scope>NUCLEOTIDE SEQUENCE [LARGE SCALE GENOMIC DNA]</scope>
    <source>
        <strain evidence="6">TK-2024</strain>
        <tissue evidence="6">Old leaves</tissue>
    </source>
</reference>
<evidence type="ECO:0000313" key="6">
    <source>
        <dbReference type="EMBL" id="KAK8578938.1"/>
    </source>
</evidence>
<evidence type="ECO:0000256" key="2">
    <source>
        <dbReference type="ARBA" id="ARBA00006787"/>
    </source>
</evidence>
<dbReference type="PANTHER" id="PTHR10543:SF123">
    <property type="entry name" value="9-CIS-EPOXYCAROTENOID DIOXYGENASE NCED5, CHLOROPLASTIC-RELATED"/>
    <property type="match status" value="1"/>
</dbReference>
<proteinExistence type="inferred from homology"/>
<protein>
    <submittedName>
        <fullName evidence="6">Uncharacterized protein</fullName>
    </submittedName>
</protein>
<evidence type="ECO:0000256" key="1">
    <source>
        <dbReference type="ARBA" id="ARBA00001954"/>
    </source>
</evidence>
<dbReference type="Pfam" id="PF03055">
    <property type="entry name" value="RPE65"/>
    <property type="match status" value="1"/>
</dbReference>
<comment type="caution">
    <text evidence="6">The sequence shown here is derived from an EMBL/GenBank/DDBJ whole genome shotgun (WGS) entry which is preliminary data.</text>
</comment>
<keyword evidence="4" id="KW-0223">Dioxygenase</keyword>
<dbReference type="PANTHER" id="PTHR10543">
    <property type="entry name" value="BETA-CAROTENE DIOXYGENASE"/>
    <property type="match status" value="1"/>
</dbReference>
<name>A0ABR2FDC6_9ROSI</name>
<sequence>MRACCFHANFNTHSLKSLTCVKSSRTSLPSRNRPVKYSLLVDGIIPSCINNVYLRDGANPLFELVVGHHLFNNDGMVHAVSINNGDANYAYRFTETQRLLQEKELGHHVFPKAIGKLHDHLGIARLMLFYARDDPRPTSRVQAARDDHRWVAGYLRQEQEAPNIGVREN</sequence>
<evidence type="ECO:0000313" key="7">
    <source>
        <dbReference type="Proteomes" id="UP001472677"/>
    </source>
</evidence>
<gene>
    <name evidence="6" type="ORF">V6N12_069280</name>
</gene>
<keyword evidence="7" id="KW-1185">Reference proteome</keyword>
<comment type="similarity">
    <text evidence="2">Belongs to the carotenoid oxygenase family.</text>
</comment>
<evidence type="ECO:0000256" key="5">
    <source>
        <dbReference type="ARBA" id="ARBA00023004"/>
    </source>
</evidence>
<organism evidence="6 7">
    <name type="scientific">Hibiscus sabdariffa</name>
    <name type="common">roselle</name>
    <dbReference type="NCBI Taxonomy" id="183260"/>
    <lineage>
        <taxon>Eukaryota</taxon>
        <taxon>Viridiplantae</taxon>
        <taxon>Streptophyta</taxon>
        <taxon>Embryophyta</taxon>
        <taxon>Tracheophyta</taxon>
        <taxon>Spermatophyta</taxon>
        <taxon>Magnoliopsida</taxon>
        <taxon>eudicotyledons</taxon>
        <taxon>Gunneridae</taxon>
        <taxon>Pentapetalae</taxon>
        <taxon>rosids</taxon>
        <taxon>malvids</taxon>
        <taxon>Malvales</taxon>
        <taxon>Malvaceae</taxon>
        <taxon>Malvoideae</taxon>
        <taxon>Hibiscus</taxon>
    </lineage>
</organism>
<evidence type="ECO:0000256" key="4">
    <source>
        <dbReference type="ARBA" id="ARBA00022964"/>
    </source>
</evidence>
<evidence type="ECO:0000256" key="3">
    <source>
        <dbReference type="ARBA" id="ARBA00022723"/>
    </source>
</evidence>
<comment type="cofactor">
    <cofactor evidence="1">
        <name>Fe(2+)</name>
        <dbReference type="ChEBI" id="CHEBI:29033"/>
    </cofactor>
</comment>
<accession>A0ABR2FDC6</accession>
<dbReference type="Proteomes" id="UP001472677">
    <property type="component" value="Unassembled WGS sequence"/>
</dbReference>
<keyword evidence="5" id="KW-0408">Iron</keyword>